<gene>
    <name evidence="2" type="ORF">N2K95_06770</name>
</gene>
<feature type="compositionally biased region" description="Polar residues" evidence="1">
    <location>
        <begin position="65"/>
        <end position="74"/>
    </location>
</feature>
<protein>
    <submittedName>
        <fullName evidence="2">Uncharacterized protein</fullName>
    </submittedName>
</protein>
<organism evidence="2 3">
    <name type="scientific">Arthrobacter zhaoxinii</name>
    <dbReference type="NCBI Taxonomy" id="2964616"/>
    <lineage>
        <taxon>Bacteria</taxon>
        <taxon>Bacillati</taxon>
        <taxon>Actinomycetota</taxon>
        <taxon>Actinomycetes</taxon>
        <taxon>Micrococcales</taxon>
        <taxon>Micrococcaceae</taxon>
        <taxon>Arthrobacter</taxon>
    </lineage>
</organism>
<dbReference type="Proteomes" id="UP001059859">
    <property type="component" value="Chromosome"/>
</dbReference>
<evidence type="ECO:0000313" key="2">
    <source>
        <dbReference type="EMBL" id="UWX98347.1"/>
    </source>
</evidence>
<sequence length="80" mass="8682">MPPRPIISVDIFPDFSAMTDSTLESLCDQVFTQLEDGPIVEGLFAFYLSIQTEIEDRQSAAADTMTASDVQEQSAAPIPA</sequence>
<feature type="region of interest" description="Disordered" evidence="1">
    <location>
        <begin position="61"/>
        <end position="80"/>
    </location>
</feature>
<dbReference type="EMBL" id="CP104275">
    <property type="protein sequence ID" value="UWX98347.1"/>
    <property type="molecule type" value="Genomic_DNA"/>
</dbReference>
<dbReference type="RefSeq" id="WP_260653440.1">
    <property type="nucleotide sequence ID" value="NZ_CP104275.1"/>
</dbReference>
<evidence type="ECO:0000313" key="3">
    <source>
        <dbReference type="Proteomes" id="UP001059859"/>
    </source>
</evidence>
<accession>A0ABY5YTA3</accession>
<evidence type="ECO:0000256" key="1">
    <source>
        <dbReference type="SAM" id="MobiDB-lite"/>
    </source>
</evidence>
<proteinExistence type="predicted"/>
<reference evidence="2" key="1">
    <citation type="submission" date="2022-09" db="EMBL/GenBank/DDBJ databases">
        <title>Novel species in genus Arthrobacter.</title>
        <authorList>
            <person name="Liu Y."/>
        </authorList>
    </citation>
    <scope>NUCLEOTIDE SEQUENCE</scope>
    <source>
        <strain evidence="2">Zg-Y815</strain>
    </source>
</reference>
<name>A0ABY5YTA3_9MICC</name>
<keyword evidence="3" id="KW-1185">Reference proteome</keyword>